<evidence type="ECO:0000256" key="1">
    <source>
        <dbReference type="ARBA" id="ARBA00009353"/>
    </source>
</evidence>
<organism evidence="4 5">
    <name type="scientific">Alteromonas gilva</name>
    <dbReference type="NCBI Taxonomy" id="2987522"/>
    <lineage>
        <taxon>Bacteria</taxon>
        <taxon>Pseudomonadati</taxon>
        <taxon>Pseudomonadota</taxon>
        <taxon>Gammaproteobacteria</taxon>
        <taxon>Alteromonadales</taxon>
        <taxon>Alteromonadaceae</taxon>
        <taxon>Alteromonas/Salinimonas group</taxon>
        <taxon>Alteromonas</taxon>
    </lineage>
</organism>
<accession>A0ABT5L3Y4</accession>
<dbReference type="InterPro" id="IPR001509">
    <property type="entry name" value="Epimerase_deHydtase"/>
</dbReference>
<dbReference type="NCBIfam" id="TIGR01777">
    <property type="entry name" value="yfcH"/>
    <property type="match status" value="1"/>
</dbReference>
<comment type="similarity">
    <text evidence="1">Belongs to the NAD(P)-dependent epimerase/dehydratase family. SDR39U1 subfamily.</text>
</comment>
<dbReference type="PANTHER" id="PTHR11092">
    <property type="entry name" value="SUGAR NUCLEOTIDE EPIMERASE RELATED"/>
    <property type="match status" value="1"/>
</dbReference>
<dbReference type="InterPro" id="IPR010099">
    <property type="entry name" value="SDR39U1"/>
</dbReference>
<dbReference type="EMBL" id="JAQQXP010000001">
    <property type="protein sequence ID" value="MDC8831747.1"/>
    <property type="molecule type" value="Genomic_DNA"/>
</dbReference>
<dbReference type="RefSeq" id="WP_273641230.1">
    <property type="nucleotide sequence ID" value="NZ_JAQQXP010000001.1"/>
</dbReference>
<evidence type="ECO:0000259" key="2">
    <source>
        <dbReference type="Pfam" id="PF01370"/>
    </source>
</evidence>
<feature type="domain" description="NAD-dependent epimerase/dehydratase" evidence="2">
    <location>
        <begin position="3"/>
        <end position="216"/>
    </location>
</feature>
<sequence>MHIFITGGTGLIGRQLIEQLHRQHSITVLSRNANAARKALPGDVKVIADIDTLSDFNDFDAVINLAGEPIADKRWSEQQKYRICQSRWQLTSSIANKLDASDKPPAVFISGSAIGYYGRQGDTPITENNHQAHQEFTHEVCQQWESIAQSVSNTCRVCILRTGVVLAPDGGALSKMRLPFKLGLGGRIGSGKQYMSWIHIDDMVAGILFLLSQPELSGPFNFTAPNPVTNQTFIKAFASALNRPAFFPMPAPVLKLAMGEAADLLLTGQRVLPQKLQEAGFQFKYEDIDAAFADTES</sequence>
<evidence type="ECO:0000259" key="3">
    <source>
        <dbReference type="Pfam" id="PF08338"/>
    </source>
</evidence>
<dbReference type="Proteomes" id="UP001218788">
    <property type="component" value="Unassembled WGS sequence"/>
</dbReference>
<dbReference type="PANTHER" id="PTHR11092:SF0">
    <property type="entry name" value="EPIMERASE FAMILY PROTEIN SDR39U1"/>
    <property type="match status" value="1"/>
</dbReference>
<dbReference type="Pfam" id="PF01370">
    <property type="entry name" value="Epimerase"/>
    <property type="match status" value="1"/>
</dbReference>
<keyword evidence="5" id="KW-1185">Reference proteome</keyword>
<dbReference type="SUPFAM" id="SSF51735">
    <property type="entry name" value="NAD(P)-binding Rossmann-fold domains"/>
    <property type="match status" value="1"/>
</dbReference>
<dbReference type="InterPro" id="IPR013549">
    <property type="entry name" value="DUF1731"/>
</dbReference>
<protein>
    <submittedName>
        <fullName evidence="4">TIGR01777 family oxidoreductase</fullName>
    </submittedName>
</protein>
<dbReference type="Pfam" id="PF08338">
    <property type="entry name" value="DUF1731"/>
    <property type="match status" value="1"/>
</dbReference>
<dbReference type="Gene3D" id="3.40.50.720">
    <property type="entry name" value="NAD(P)-binding Rossmann-like Domain"/>
    <property type="match status" value="1"/>
</dbReference>
<dbReference type="InterPro" id="IPR036291">
    <property type="entry name" value="NAD(P)-bd_dom_sf"/>
</dbReference>
<reference evidence="4 5" key="1">
    <citation type="submission" date="2022-10" db="EMBL/GenBank/DDBJ databases">
        <title>Alteromonas sp. chi3 Genome sequencing.</title>
        <authorList>
            <person name="Park S."/>
        </authorList>
    </citation>
    <scope>NUCLEOTIDE SEQUENCE [LARGE SCALE GENOMIC DNA]</scope>
    <source>
        <strain evidence="5">chi3</strain>
    </source>
</reference>
<dbReference type="CDD" id="cd05242">
    <property type="entry name" value="SDR_a8"/>
    <property type="match status" value="1"/>
</dbReference>
<name>A0ABT5L3Y4_9ALTE</name>
<gene>
    <name evidence="4" type="ORF">OIK42_13355</name>
</gene>
<evidence type="ECO:0000313" key="5">
    <source>
        <dbReference type="Proteomes" id="UP001218788"/>
    </source>
</evidence>
<evidence type="ECO:0000313" key="4">
    <source>
        <dbReference type="EMBL" id="MDC8831747.1"/>
    </source>
</evidence>
<proteinExistence type="inferred from homology"/>
<comment type="caution">
    <text evidence="4">The sequence shown here is derived from an EMBL/GenBank/DDBJ whole genome shotgun (WGS) entry which is preliminary data.</text>
</comment>
<feature type="domain" description="DUF1731" evidence="3">
    <location>
        <begin position="249"/>
        <end position="294"/>
    </location>
</feature>